<protein>
    <submittedName>
        <fullName evidence="3">Sulfite exporter TauE/SafE family protein</fullName>
    </submittedName>
</protein>
<reference evidence="4" key="1">
    <citation type="journal article" date="2019" name="Int. J. Syst. Evol. Microbiol.">
        <title>The Global Catalogue of Microorganisms (GCM) 10K type strain sequencing project: providing services to taxonomists for standard genome sequencing and annotation.</title>
        <authorList>
            <consortium name="The Broad Institute Genomics Platform"/>
            <consortium name="The Broad Institute Genome Sequencing Center for Infectious Disease"/>
            <person name="Wu L."/>
            <person name="Ma J."/>
        </authorList>
    </citation>
    <scope>NUCLEOTIDE SEQUENCE [LARGE SCALE GENOMIC DNA]</scope>
    <source>
        <strain evidence="4">CCUG 56754</strain>
    </source>
</reference>
<keyword evidence="1" id="KW-0472">Membrane</keyword>
<proteinExistence type="predicted"/>
<feature type="transmembrane region" description="Helical" evidence="1">
    <location>
        <begin position="181"/>
        <end position="205"/>
    </location>
</feature>
<gene>
    <name evidence="3" type="ORF">ACFQ3N_00635</name>
</gene>
<organism evidence="3 4">
    <name type="scientific">Virgibacillus byunsanensis</name>
    <dbReference type="NCBI Taxonomy" id="570945"/>
    <lineage>
        <taxon>Bacteria</taxon>
        <taxon>Bacillati</taxon>
        <taxon>Bacillota</taxon>
        <taxon>Bacilli</taxon>
        <taxon>Bacillales</taxon>
        <taxon>Bacillaceae</taxon>
        <taxon>Virgibacillus</taxon>
    </lineage>
</organism>
<feature type="transmembrane region" description="Helical" evidence="1">
    <location>
        <begin position="225"/>
        <end position="243"/>
    </location>
</feature>
<sequence length="244" mass="27786">MYEFLNMLSQWLYDPLTRISYGLEHIPLLFAFFLGLLGAISPCQLTGNIGAITYYGQRSIHREKVWGDVFFYLLGKMVIYTSLGLMVWWLGQEIEGSMTVYFVRFRQFLGPIFILVGLFLLRIIKIKWSGLFNNLLPIKRKNGYIGSFLLGASFALGFCPTMGVVFFALLMPIVISSPIGIALPSVFAIGTAFPFLLFMFLMWYFEISSTLLNKGRKIGLRIQQIAGIFLVLIGILDTITYWSF</sequence>
<accession>A0ABW3LFM3</accession>
<keyword evidence="1" id="KW-1133">Transmembrane helix</keyword>
<feature type="transmembrane region" description="Helical" evidence="1">
    <location>
        <begin position="103"/>
        <end position="124"/>
    </location>
</feature>
<dbReference type="Proteomes" id="UP001597040">
    <property type="component" value="Unassembled WGS sequence"/>
</dbReference>
<feature type="transmembrane region" description="Helical" evidence="1">
    <location>
        <begin position="28"/>
        <end position="57"/>
    </location>
</feature>
<feature type="domain" description="Urease accessory protein UreH-like transmembrane" evidence="2">
    <location>
        <begin position="31"/>
        <end position="236"/>
    </location>
</feature>
<dbReference type="PANTHER" id="PTHR31272:SF4">
    <property type="entry name" value="CYTOCHROME C-TYPE BIOGENESIS PROTEIN HI_1454-RELATED"/>
    <property type="match status" value="1"/>
</dbReference>
<keyword evidence="4" id="KW-1185">Reference proteome</keyword>
<feature type="transmembrane region" description="Helical" evidence="1">
    <location>
        <begin position="69"/>
        <end position="91"/>
    </location>
</feature>
<evidence type="ECO:0000313" key="4">
    <source>
        <dbReference type="Proteomes" id="UP001597040"/>
    </source>
</evidence>
<dbReference type="Pfam" id="PF13386">
    <property type="entry name" value="DsbD_2"/>
    <property type="match status" value="1"/>
</dbReference>
<dbReference type="InterPro" id="IPR051790">
    <property type="entry name" value="Cytochrome_c-biogenesis_DsbD"/>
</dbReference>
<evidence type="ECO:0000256" key="1">
    <source>
        <dbReference type="SAM" id="Phobius"/>
    </source>
</evidence>
<evidence type="ECO:0000313" key="3">
    <source>
        <dbReference type="EMBL" id="MFD1036933.1"/>
    </source>
</evidence>
<dbReference type="PANTHER" id="PTHR31272">
    <property type="entry name" value="CYTOCHROME C-TYPE BIOGENESIS PROTEIN HI_1454-RELATED"/>
    <property type="match status" value="1"/>
</dbReference>
<keyword evidence="1" id="KW-0812">Transmembrane</keyword>
<comment type="caution">
    <text evidence="3">The sequence shown here is derived from an EMBL/GenBank/DDBJ whole genome shotgun (WGS) entry which is preliminary data.</text>
</comment>
<name>A0ABW3LFM3_9BACI</name>
<evidence type="ECO:0000259" key="2">
    <source>
        <dbReference type="Pfam" id="PF13386"/>
    </source>
</evidence>
<dbReference type="EMBL" id="JBHTKJ010000001">
    <property type="protein sequence ID" value="MFD1036933.1"/>
    <property type="molecule type" value="Genomic_DNA"/>
</dbReference>
<feature type="transmembrane region" description="Helical" evidence="1">
    <location>
        <begin position="145"/>
        <end position="175"/>
    </location>
</feature>
<dbReference type="InterPro" id="IPR039447">
    <property type="entry name" value="UreH-like_TM_dom"/>
</dbReference>
<dbReference type="RefSeq" id="WP_390358560.1">
    <property type="nucleotide sequence ID" value="NZ_JBHTKJ010000001.1"/>
</dbReference>